<dbReference type="InterPro" id="IPR009057">
    <property type="entry name" value="Homeodomain-like_sf"/>
</dbReference>
<dbReference type="PROSITE" id="PS01124">
    <property type="entry name" value="HTH_ARAC_FAMILY_2"/>
    <property type="match status" value="1"/>
</dbReference>
<dbReference type="RefSeq" id="WP_086314421.1">
    <property type="nucleotide sequence ID" value="NZ_CP147244.1"/>
</dbReference>
<dbReference type="AlphaFoldDB" id="A0AAQ3W9Z9"/>
<dbReference type="InterPro" id="IPR018060">
    <property type="entry name" value="HTH_AraC"/>
</dbReference>
<dbReference type="CDD" id="cd06986">
    <property type="entry name" value="cupin_MmsR-like_N"/>
    <property type="match status" value="1"/>
</dbReference>
<dbReference type="EMBL" id="CP147244">
    <property type="protein sequence ID" value="WYK00862.1"/>
    <property type="molecule type" value="Genomic_DNA"/>
</dbReference>
<dbReference type="Gene3D" id="1.10.10.60">
    <property type="entry name" value="Homeodomain-like"/>
    <property type="match status" value="2"/>
</dbReference>
<evidence type="ECO:0000256" key="2">
    <source>
        <dbReference type="ARBA" id="ARBA00023015"/>
    </source>
</evidence>
<dbReference type="SMART" id="SM00342">
    <property type="entry name" value="HTH_ARAC"/>
    <property type="match status" value="1"/>
</dbReference>
<dbReference type="InterPro" id="IPR003313">
    <property type="entry name" value="AraC-bd"/>
</dbReference>
<keyword evidence="3" id="KW-0238">DNA-binding</keyword>
<dbReference type="PANTHER" id="PTHR46796">
    <property type="entry name" value="HTH-TYPE TRANSCRIPTIONAL ACTIVATOR RHAS-RELATED"/>
    <property type="match status" value="1"/>
</dbReference>
<gene>
    <name evidence="6" type="ORF">A5821_001988</name>
</gene>
<dbReference type="SUPFAM" id="SSF46689">
    <property type="entry name" value="Homeodomain-like"/>
    <property type="match status" value="2"/>
</dbReference>
<dbReference type="SUPFAM" id="SSF51215">
    <property type="entry name" value="Regulatory protein AraC"/>
    <property type="match status" value="1"/>
</dbReference>
<feature type="domain" description="HTH araC/xylS-type" evidence="5">
    <location>
        <begin position="175"/>
        <end position="273"/>
    </location>
</feature>
<evidence type="ECO:0000313" key="7">
    <source>
        <dbReference type="Proteomes" id="UP000194948"/>
    </source>
</evidence>
<dbReference type="InterPro" id="IPR050204">
    <property type="entry name" value="AraC_XylS_family_regulators"/>
</dbReference>
<evidence type="ECO:0000256" key="1">
    <source>
        <dbReference type="ARBA" id="ARBA00022490"/>
    </source>
</evidence>
<dbReference type="PANTHER" id="PTHR46796:SF13">
    <property type="entry name" value="HTH-TYPE TRANSCRIPTIONAL ACTIVATOR RHAS"/>
    <property type="match status" value="1"/>
</dbReference>
<name>A0AAQ3W9Z9_9ENTE</name>
<protein>
    <recommendedName>
        <fullName evidence="5">HTH araC/xylS-type domain-containing protein</fullName>
    </recommendedName>
</protein>
<reference evidence="6" key="1">
    <citation type="submission" date="2017-05" db="EMBL/GenBank/DDBJ databases">
        <authorList>
            <consortium name="The Broad Institute Genomics Platform"/>
            <consortium name="The Broad Institute Genomic Center for Infectious Diseases"/>
            <person name="Earl A."/>
            <person name="Manson A."/>
            <person name="Schwartman J."/>
            <person name="Gilmore M."/>
            <person name="Abouelleil A."/>
            <person name="Cao P."/>
            <person name="Chapman S."/>
            <person name="Cusick C."/>
            <person name="Shea T."/>
            <person name="Young S."/>
            <person name="Neafsey D."/>
            <person name="Nusbaum C."/>
            <person name="Birren B."/>
        </authorList>
    </citation>
    <scope>NUCLEOTIDE SEQUENCE</scope>
    <source>
        <strain evidence="6">7F3_DIV0205</strain>
    </source>
</reference>
<dbReference type="InterPro" id="IPR037923">
    <property type="entry name" value="HTH-like"/>
</dbReference>
<dbReference type="Gene3D" id="2.60.120.280">
    <property type="entry name" value="Regulatory protein AraC"/>
    <property type="match status" value="1"/>
</dbReference>
<accession>A0AAQ3W9Z9</accession>
<dbReference type="Pfam" id="PF02311">
    <property type="entry name" value="AraC_binding"/>
    <property type="match status" value="1"/>
</dbReference>
<organism evidence="6 7">
    <name type="scientific">Candidatus Enterococcus palustris</name>
    <dbReference type="NCBI Taxonomy" id="1834189"/>
    <lineage>
        <taxon>Bacteria</taxon>
        <taxon>Bacillati</taxon>
        <taxon>Bacillota</taxon>
        <taxon>Bacilli</taxon>
        <taxon>Lactobacillales</taxon>
        <taxon>Enterococcaceae</taxon>
        <taxon>Enterococcus</taxon>
    </lineage>
</organism>
<sequence length="274" mass="31902">MLYEYKKVSIEHFDCNVLFYGRELTPTDYAYSGKNTREYYVLHFILSGKGSFASAGNRMTHLQAGDVFILPRAVPCFYQADNKEPWEYSWIGFSGSSIRDILLQSQIMEKHYLKDVAASQFAKQFEELFQSLHTPLNLSNRLLVQSRIFQTFHYLIQEYPSKKDQVNTSSYEHFEQAIKLMKENLIEGYNVTDVGAALHLSRSYLYTIFKKFAEISPQQYLLNLRVDTAKELLKDTKYSLQSIAGLVGYKDQFTFSKAFKRLVGKSPQEFRIEK</sequence>
<evidence type="ECO:0000313" key="6">
    <source>
        <dbReference type="EMBL" id="WYK00862.1"/>
    </source>
</evidence>
<evidence type="ECO:0000256" key="4">
    <source>
        <dbReference type="ARBA" id="ARBA00023163"/>
    </source>
</evidence>
<keyword evidence="2" id="KW-0805">Transcription regulation</keyword>
<keyword evidence="1" id="KW-0963">Cytoplasm</keyword>
<dbReference type="GO" id="GO:0003700">
    <property type="term" value="F:DNA-binding transcription factor activity"/>
    <property type="evidence" value="ECO:0007669"/>
    <property type="project" value="InterPro"/>
</dbReference>
<evidence type="ECO:0000259" key="5">
    <source>
        <dbReference type="PROSITE" id="PS01124"/>
    </source>
</evidence>
<evidence type="ECO:0000256" key="3">
    <source>
        <dbReference type="ARBA" id="ARBA00023125"/>
    </source>
</evidence>
<proteinExistence type="predicted"/>
<dbReference type="GO" id="GO:0043565">
    <property type="term" value="F:sequence-specific DNA binding"/>
    <property type="evidence" value="ECO:0007669"/>
    <property type="project" value="InterPro"/>
</dbReference>
<dbReference type="Proteomes" id="UP000194948">
    <property type="component" value="Chromosome"/>
</dbReference>
<keyword evidence="4" id="KW-0804">Transcription</keyword>
<keyword evidence="7" id="KW-1185">Reference proteome</keyword>
<dbReference type="Pfam" id="PF12833">
    <property type="entry name" value="HTH_18"/>
    <property type="match status" value="1"/>
</dbReference>
<reference evidence="6" key="2">
    <citation type="submission" date="2024-03" db="EMBL/GenBank/DDBJ databases">
        <title>The Genome Sequence of Enterococcus sp. DIV0205d.</title>
        <authorList>
            <consortium name="The Broad Institute Genomics Platform"/>
            <consortium name="The Broad Institute Microbial Omics Core"/>
            <consortium name="The Broad Institute Genomic Center for Infectious Diseases"/>
            <person name="Earl A."/>
            <person name="Manson A."/>
            <person name="Gilmore M."/>
            <person name="Schwartman J."/>
            <person name="Shea T."/>
            <person name="Abouelleil A."/>
            <person name="Cao P."/>
            <person name="Chapman S."/>
            <person name="Cusick C."/>
            <person name="Young S."/>
            <person name="Neafsey D."/>
            <person name="Nusbaum C."/>
            <person name="Birren B."/>
        </authorList>
    </citation>
    <scope>NUCLEOTIDE SEQUENCE</scope>
    <source>
        <strain evidence="6">7F3_DIV0205</strain>
    </source>
</reference>